<keyword evidence="3" id="KW-1185">Reference proteome</keyword>
<reference evidence="2 3" key="1">
    <citation type="journal article" date="2017" name="Curr. Biol.">
        <title>The Evolution of Venom by Co-option of Single-Copy Genes.</title>
        <authorList>
            <person name="Martinson E.O."/>
            <person name="Mrinalini"/>
            <person name="Kelkar Y.D."/>
            <person name="Chang C.H."/>
            <person name="Werren J.H."/>
        </authorList>
    </citation>
    <scope>NUCLEOTIDE SEQUENCE [LARGE SCALE GENOMIC DNA]</scope>
    <source>
        <strain evidence="2 3">Alberta</strain>
        <tissue evidence="2">Whole body</tissue>
    </source>
</reference>
<dbReference type="EMBL" id="NNAY01001746">
    <property type="protein sequence ID" value="OXU23041.1"/>
    <property type="molecule type" value="Genomic_DNA"/>
</dbReference>
<evidence type="ECO:0000313" key="2">
    <source>
        <dbReference type="EMBL" id="OXU23041.1"/>
    </source>
</evidence>
<gene>
    <name evidence="2" type="ORF">TSAR_004448</name>
</gene>
<comment type="caution">
    <text evidence="2">The sequence shown here is derived from an EMBL/GenBank/DDBJ whole genome shotgun (WGS) entry which is preliminary data.</text>
</comment>
<dbReference type="Proteomes" id="UP000215335">
    <property type="component" value="Unassembled WGS sequence"/>
</dbReference>
<proteinExistence type="predicted"/>
<protein>
    <submittedName>
        <fullName evidence="2">Uncharacterized protein</fullName>
    </submittedName>
</protein>
<sequence length="443" mass="51487">MDPNVEHYYFTLASRTLSRINNGDIPQEQFVHEISHATAYLSYFAQQQIFHRILECDNIDIYYALRKIELKNLPQLINFLTEAFLCPYSFGNFAVKLDDSNRDLDEHFDNFQYITKSRVPVVFIEQLNILAIMVFVRELSSTLYQDIYDSAPKRLNDASKLADHFYYTNGPRYRPIISKHRSVSLTKRQEDVPYYYPATRFEIKCTKSDNHVCCYSPSSAKQTAARSSNSEYEYDSPANNFKNSSSYYSESSETDPDFSFTKHNSDSDVNPKFSANSESSESYVLDPTHTIESDSSETGRVRHTFYEDIKEQERPVARIYSLRNPTSVNSNIPRIKANNVTRSTIYKDEIMELNSKINNPQVSGFRDMSEHKRTTTARGTSSACPPLLNHHKDTFDNIENEFYQKPSYFRKVLKFPQTSRSFYQLKCIRVHPLSKIFQISNPV</sequence>
<name>A0A232EXF1_9HYME</name>
<organism evidence="2 3">
    <name type="scientific">Trichomalopsis sarcophagae</name>
    <dbReference type="NCBI Taxonomy" id="543379"/>
    <lineage>
        <taxon>Eukaryota</taxon>
        <taxon>Metazoa</taxon>
        <taxon>Ecdysozoa</taxon>
        <taxon>Arthropoda</taxon>
        <taxon>Hexapoda</taxon>
        <taxon>Insecta</taxon>
        <taxon>Pterygota</taxon>
        <taxon>Neoptera</taxon>
        <taxon>Endopterygota</taxon>
        <taxon>Hymenoptera</taxon>
        <taxon>Apocrita</taxon>
        <taxon>Proctotrupomorpha</taxon>
        <taxon>Chalcidoidea</taxon>
        <taxon>Pteromalidae</taxon>
        <taxon>Pteromalinae</taxon>
        <taxon>Trichomalopsis</taxon>
    </lineage>
</organism>
<accession>A0A232EXF1</accession>
<feature type="compositionally biased region" description="Polar residues" evidence="1">
    <location>
        <begin position="273"/>
        <end position="282"/>
    </location>
</feature>
<evidence type="ECO:0000256" key="1">
    <source>
        <dbReference type="SAM" id="MobiDB-lite"/>
    </source>
</evidence>
<feature type="region of interest" description="Disordered" evidence="1">
    <location>
        <begin position="225"/>
        <end position="284"/>
    </location>
</feature>
<feature type="compositionally biased region" description="Polar residues" evidence="1">
    <location>
        <begin position="225"/>
        <end position="243"/>
    </location>
</feature>
<evidence type="ECO:0000313" key="3">
    <source>
        <dbReference type="Proteomes" id="UP000215335"/>
    </source>
</evidence>
<dbReference type="AlphaFoldDB" id="A0A232EXF1"/>